<dbReference type="InterPro" id="IPR011004">
    <property type="entry name" value="Trimer_LpxA-like_sf"/>
</dbReference>
<reference evidence="5" key="2">
    <citation type="journal article" date="2021" name="PeerJ">
        <title>Extensive microbial diversity within the chicken gut microbiome revealed by metagenomics and culture.</title>
        <authorList>
            <person name="Gilroy R."/>
            <person name="Ravi A."/>
            <person name="Getino M."/>
            <person name="Pursley I."/>
            <person name="Horton D.L."/>
            <person name="Alikhan N.F."/>
            <person name="Baker D."/>
            <person name="Gharbi K."/>
            <person name="Hall N."/>
            <person name="Watson M."/>
            <person name="Adriaenssens E.M."/>
            <person name="Foster-Nyarko E."/>
            <person name="Jarju S."/>
            <person name="Secka A."/>
            <person name="Antonio M."/>
            <person name="Oren A."/>
            <person name="Chaudhuri R.R."/>
            <person name="La Ragione R."/>
            <person name="Hildebrand F."/>
            <person name="Pallen M.J."/>
        </authorList>
    </citation>
    <scope>NUCLEOTIDE SEQUENCE</scope>
    <source>
        <strain evidence="5">ChiSjej5B23-6657</strain>
    </source>
</reference>
<dbReference type="Pfam" id="PF00132">
    <property type="entry name" value="Hexapep"/>
    <property type="match status" value="1"/>
</dbReference>
<gene>
    <name evidence="5" type="ORF">IAA55_00355</name>
</gene>
<dbReference type="PANTHER" id="PTHR43017:SF1">
    <property type="entry name" value="ACETYLTRANSFERASE YJL218W-RELATED"/>
    <property type="match status" value="1"/>
</dbReference>
<sequence>MDNRTRRDKGMAYFSDESVMEEQLKAKKLIRQYNQYMPFEPEKGMECLYETGIKHKGSVYFEPPFHCEYGSHIEVGKNFYANAYCTMLDVAKITIGDDVLFGPFVCLYTAGHPIHPESRKSGYEYGKPITIGNGVWIGGNCVILPGVTIGDNAVIAAGSIVTKDVPAGVLAAGNPCKVIREITEEDRRYFYKKEPFDDEVWSVINKDHH</sequence>
<dbReference type="FunFam" id="2.160.10.10:FF:000025">
    <property type="entry name" value="Hexapeptide-repeat containing-acetyltransferase"/>
    <property type="match status" value="1"/>
</dbReference>
<dbReference type="InterPro" id="IPR039369">
    <property type="entry name" value="LacA-like"/>
</dbReference>
<keyword evidence="3 4" id="KW-0012">Acyltransferase</keyword>
<comment type="caution">
    <text evidence="5">The sequence shown here is derived from an EMBL/GenBank/DDBJ whole genome shotgun (WGS) entry which is preliminary data.</text>
</comment>
<name>A0A9D1E7M0_9FIRM</name>
<dbReference type="EMBL" id="DVHM01000006">
    <property type="protein sequence ID" value="HIR69717.1"/>
    <property type="molecule type" value="Genomic_DNA"/>
</dbReference>
<evidence type="ECO:0000256" key="3">
    <source>
        <dbReference type="ARBA" id="ARBA00023315"/>
    </source>
</evidence>
<dbReference type="SUPFAM" id="SSF51161">
    <property type="entry name" value="Trimeric LpxA-like enzymes"/>
    <property type="match status" value="1"/>
</dbReference>
<dbReference type="AlphaFoldDB" id="A0A9D1E7M0"/>
<evidence type="ECO:0000256" key="4">
    <source>
        <dbReference type="RuleBase" id="RU367021"/>
    </source>
</evidence>
<evidence type="ECO:0000256" key="2">
    <source>
        <dbReference type="ARBA" id="ARBA00022679"/>
    </source>
</evidence>
<protein>
    <recommendedName>
        <fullName evidence="4">Acetyltransferase</fullName>
        <ecNumber evidence="4">2.3.1.-</ecNumber>
    </recommendedName>
</protein>
<comment type="similarity">
    <text evidence="1 4">Belongs to the transferase hexapeptide repeat family.</text>
</comment>
<dbReference type="Gene3D" id="2.160.10.10">
    <property type="entry name" value="Hexapeptide repeat proteins"/>
    <property type="match status" value="1"/>
</dbReference>
<proteinExistence type="inferred from homology"/>
<dbReference type="Proteomes" id="UP000823912">
    <property type="component" value="Unassembled WGS sequence"/>
</dbReference>
<evidence type="ECO:0000313" key="6">
    <source>
        <dbReference type="Proteomes" id="UP000823912"/>
    </source>
</evidence>
<evidence type="ECO:0000256" key="1">
    <source>
        <dbReference type="ARBA" id="ARBA00007274"/>
    </source>
</evidence>
<evidence type="ECO:0000313" key="5">
    <source>
        <dbReference type="EMBL" id="HIR69717.1"/>
    </source>
</evidence>
<keyword evidence="2 4" id="KW-0808">Transferase</keyword>
<reference evidence="5" key="1">
    <citation type="submission" date="2020-10" db="EMBL/GenBank/DDBJ databases">
        <authorList>
            <person name="Gilroy R."/>
        </authorList>
    </citation>
    <scope>NUCLEOTIDE SEQUENCE</scope>
    <source>
        <strain evidence="5">ChiSjej5B23-6657</strain>
    </source>
</reference>
<organism evidence="5 6">
    <name type="scientific">Candidatus Pullilachnospira gallistercoris</name>
    <dbReference type="NCBI Taxonomy" id="2840911"/>
    <lineage>
        <taxon>Bacteria</taxon>
        <taxon>Bacillati</taxon>
        <taxon>Bacillota</taxon>
        <taxon>Clostridia</taxon>
        <taxon>Lachnospirales</taxon>
        <taxon>Lachnospiraceae</taxon>
        <taxon>Lachnospiraceae incertae sedis</taxon>
        <taxon>Candidatus Pullilachnospira</taxon>
    </lineage>
</organism>
<accession>A0A9D1E7M0</accession>
<dbReference type="EC" id="2.3.1.-" evidence="4"/>
<dbReference type="CDD" id="cd03357">
    <property type="entry name" value="LbH_MAT_GAT"/>
    <property type="match status" value="1"/>
</dbReference>
<dbReference type="GO" id="GO:0008870">
    <property type="term" value="F:galactoside O-acetyltransferase activity"/>
    <property type="evidence" value="ECO:0007669"/>
    <property type="project" value="TreeGrafter"/>
</dbReference>
<dbReference type="InterPro" id="IPR001451">
    <property type="entry name" value="Hexapep"/>
</dbReference>
<dbReference type="PANTHER" id="PTHR43017">
    <property type="entry name" value="GALACTOSIDE O-ACETYLTRANSFERASE"/>
    <property type="match status" value="1"/>
</dbReference>